<dbReference type="OMA" id="PHIGCAF"/>
<dbReference type="SMART" id="SM00225">
    <property type="entry name" value="BTB"/>
    <property type="match status" value="1"/>
</dbReference>
<feature type="non-terminal residue" evidence="4">
    <location>
        <position position="241"/>
    </location>
</feature>
<dbReference type="AlphaFoldDB" id="A0AA38FHU1"/>
<dbReference type="Gene3D" id="3.30.710.10">
    <property type="entry name" value="Potassium Channel Kv1.1, Chain A"/>
    <property type="match status" value="1"/>
</dbReference>
<dbReference type="PROSITE" id="PS50097">
    <property type="entry name" value="BTB"/>
    <property type="match status" value="1"/>
</dbReference>
<dbReference type="GO" id="GO:0005634">
    <property type="term" value="C:nucleus"/>
    <property type="evidence" value="ECO:0007669"/>
    <property type="project" value="TreeGrafter"/>
</dbReference>
<dbReference type="PANTHER" id="PTHR46336">
    <property type="entry name" value="OS02G0260700 PROTEIN"/>
    <property type="match status" value="1"/>
</dbReference>
<feature type="region of interest" description="Disordered" evidence="2">
    <location>
        <begin position="36"/>
        <end position="57"/>
    </location>
</feature>
<proteinExistence type="predicted"/>
<evidence type="ECO:0000313" key="5">
    <source>
        <dbReference type="Proteomes" id="UP000824469"/>
    </source>
</evidence>
<evidence type="ECO:0000259" key="3">
    <source>
        <dbReference type="PROSITE" id="PS50097"/>
    </source>
</evidence>
<gene>
    <name evidence="4" type="ORF">KI387_008057</name>
</gene>
<dbReference type="InterPro" id="IPR011333">
    <property type="entry name" value="SKP1/BTB/POZ_sf"/>
</dbReference>
<comment type="caution">
    <text evidence="4">The sequence shown here is derived from an EMBL/GenBank/DDBJ whole genome shotgun (WGS) entry which is preliminary data.</text>
</comment>
<organism evidence="4 5">
    <name type="scientific">Taxus chinensis</name>
    <name type="common">Chinese yew</name>
    <name type="synonym">Taxus wallichiana var. chinensis</name>
    <dbReference type="NCBI Taxonomy" id="29808"/>
    <lineage>
        <taxon>Eukaryota</taxon>
        <taxon>Viridiplantae</taxon>
        <taxon>Streptophyta</taxon>
        <taxon>Embryophyta</taxon>
        <taxon>Tracheophyta</taxon>
        <taxon>Spermatophyta</taxon>
        <taxon>Pinopsida</taxon>
        <taxon>Pinidae</taxon>
        <taxon>Conifers II</taxon>
        <taxon>Cupressales</taxon>
        <taxon>Taxaceae</taxon>
        <taxon>Taxus</taxon>
    </lineage>
</organism>
<accession>A0AA38FHU1</accession>
<reference evidence="4 5" key="1">
    <citation type="journal article" date="2021" name="Nat. Plants">
        <title>The Taxus genome provides insights into paclitaxel biosynthesis.</title>
        <authorList>
            <person name="Xiong X."/>
            <person name="Gou J."/>
            <person name="Liao Q."/>
            <person name="Li Y."/>
            <person name="Zhou Q."/>
            <person name="Bi G."/>
            <person name="Li C."/>
            <person name="Du R."/>
            <person name="Wang X."/>
            <person name="Sun T."/>
            <person name="Guo L."/>
            <person name="Liang H."/>
            <person name="Lu P."/>
            <person name="Wu Y."/>
            <person name="Zhang Z."/>
            <person name="Ro D.K."/>
            <person name="Shang Y."/>
            <person name="Huang S."/>
            <person name="Yan J."/>
        </authorList>
    </citation>
    <scope>NUCLEOTIDE SEQUENCE [LARGE SCALE GENOMIC DNA]</scope>
    <source>
        <strain evidence="4">Ta-2019</strain>
    </source>
</reference>
<dbReference type="Pfam" id="PF00651">
    <property type="entry name" value="BTB"/>
    <property type="match status" value="1"/>
</dbReference>
<dbReference type="SUPFAM" id="SSF54695">
    <property type="entry name" value="POZ domain"/>
    <property type="match status" value="1"/>
</dbReference>
<evidence type="ECO:0000256" key="1">
    <source>
        <dbReference type="ARBA" id="ARBA00004906"/>
    </source>
</evidence>
<dbReference type="EMBL" id="JAHRHJ020000008">
    <property type="protein sequence ID" value="KAH9303653.1"/>
    <property type="molecule type" value="Genomic_DNA"/>
</dbReference>
<evidence type="ECO:0000256" key="2">
    <source>
        <dbReference type="SAM" id="MobiDB-lite"/>
    </source>
</evidence>
<comment type="pathway">
    <text evidence="1">Protein modification; protein ubiquitination.</text>
</comment>
<protein>
    <recommendedName>
        <fullName evidence="3">BTB domain-containing protein</fullName>
    </recommendedName>
</protein>
<sequence>MERNNSPGNVGDDFSFAFDNSCFSDRILRLKIVSEPQGLSSSPTSPSSSPSSNSAAIFSSPDPLKSFLSDSSSPTSSSAAIFSSPDPFNSFLSDYNHNANTISWGLDSSSAESVRTINVSSAILASKSPYFYKLFSSKQSNVTLELNSSEEVAFIDLLSFIYGGTLKSETTIALLDVLVAANKFEVPSCLHHCIDALSKSITVESALLLLGLPSHVRILDVVQPLIHTAKEFLYKHFTEIA</sequence>
<dbReference type="PANTHER" id="PTHR46336:SF3">
    <property type="entry name" value="BTB_POZ DOMAIN-CONTAINING PROTEIN POB1"/>
    <property type="match status" value="1"/>
</dbReference>
<dbReference type="Proteomes" id="UP000824469">
    <property type="component" value="Unassembled WGS sequence"/>
</dbReference>
<feature type="domain" description="BTB" evidence="3">
    <location>
        <begin position="106"/>
        <end position="170"/>
    </location>
</feature>
<keyword evidence="5" id="KW-1185">Reference proteome</keyword>
<evidence type="ECO:0000313" key="4">
    <source>
        <dbReference type="EMBL" id="KAH9303653.1"/>
    </source>
</evidence>
<name>A0AA38FHU1_TAXCH</name>
<feature type="compositionally biased region" description="Low complexity" evidence="2">
    <location>
        <begin position="40"/>
        <end position="57"/>
    </location>
</feature>
<dbReference type="CDD" id="cd18186">
    <property type="entry name" value="BTB_POZ_ZBTB_KLHL-like"/>
    <property type="match status" value="1"/>
</dbReference>
<dbReference type="InterPro" id="IPR000210">
    <property type="entry name" value="BTB/POZ_dom"/>
</dbReference>
<dbReference type="InterPro" id="IPR045890">
    <property type="entry name" value="POB1-like"/>
</dbReference>
<dbReference type="GO" id="GO:0010114">
    <property type="term" value="P:response to red light"/>
    <property type="evidence" value="ECO:0007669"/>
    <property type="project" value="TreeGrafter"/>
</dbReference>